<organism evidence="6 7">
    <name type="scientific">Enemella evansiae</name>
    <dbReference type="NCBI Taxonomy" id="2016499"/>
    <lineage>
        <taxon>Bacteria</taxon>
        <taxon>Bacillati</taxon>
        <taxon>Actinomycetota</taxon>
        <taxon>Actinomycetes</taxon>
        <taxon>Propionibacteriales</taxon>
        <taxon>Propionibacteriaceae</taxon>
        <taxon>Enemella</taxon>
    </lineage>
</organism>
<dbReference type="SUPFAM" id="SSF46689">
    <property type="entry name" value="Homeodomain-like"/>
    <property type="match status" value="1"/>
</dbReference>
<feature type="domain" description="SIS" evidence="5">
    <location>
        <begin position="128"/>
        <end position="265"/>
    </location>
</feature>
<accession>A0A255GJW2</accession>
<dbReference type="GO" id="GO:0097367">
    <property type="term" value="F:carbohydrate derivative binding"/>
    <property type="evidence" value="ECO:0007669"/>
    <property type="project" value="InterPro"/>
</dbReference>
<protein>
    <submittedName>
        <fullName evidence="6">RpiR family transcriptional regulator</fullName>
    </submittedName>
</protein>
<dbReference type="InterPro" id="IPR047640">
    <property type="entry name" value="RpiR-like"/>
</dbReference>
<keyword evidence="2" id="KW-0238">DNA-binding</keyword>
<sequence>MTLPAGDSVQDWLRSLLPTEGLSERAARVYHHLALHPGEAAHVPASEVAAATGTSLSTVTRVAQRLGFRGWPELQRELRSRYLAGLSLAEITATHHSDESPPWNSLRHDLALLDDTLRSWDPEAVQRSAALIAAADRVHVTAQGSFAAVGHALKHNLGLAGYPVGELLSESSMLANAVSRMGAGDLLVVCSYWRLYNDSVIAAQRAHRAGAQVIVIADHLAPSLAGSTDEVVLVSSESSSFFPSLTGAMAIAQALVATVASLDPERTLQALARAEEGWEGFGLLHHSVPRDRAR</sequence>
<dbReference type="GO" id="GO:0003677">
    <property type="term" value="F:DNA binding"/>
    <property type="evidence" value="ECO:0007669"/>
    <property type="project" value="UniProtKB-KW"/>
</dbReference>
<keyword evidence="3" id="KW-0804">Transcription</keyword>
<dbReference type="CDD" id="cd05013">
    <property type="entry name" value="SIS_RpiR"/>
    <property type="match status" value="1"/>
</dbReference>
<dbReference type="Gene3D" id="3.40.50.10490">
    <property type="entry name" value="Glucose-6-phosphate isomerase like protein, domain 1"/>
    <property type="match status" value="1"/>
</dbReference>
<dbReference type="GO" id="GO:1901135">
    <property type="term" value="P:carbohydrate derivative metabolic process"/>
    <property type="evidence" value="ECO:0007669"/>
    <property type="project" value="InterPro"/>
</dbReference>
<evidence type="ECO:0000313" key="6">
    <source>
        <dbReference type="EMBL" id="OYO16120.1"/>
    </source>
</evidence>
<evidence type="ECO:0000313" key="7">
    <source>
        <dbReference type="Proteomes" id="UP000215896"/>
    </source>
</evidence>
<dbReference type="Pfam" id="PF01380">
    <property type="entry name" value="SIS"/>
    <property type="match status" value="1"/>
</dbReference>
<dbReference type="InterPro" id="IPR036388">
    <property type="entry name" value="WH-like_DNA-bd_sf"/>
</dbReference>
<evidence type="ECO:0000256" key="3">
    <source>
        <dbReference type="ARBA" id="ARBA00023163"/>
    </source>
</evidence>
<dbReference type="OrthoDB" id="3812176at2"/>
<dbReference type="EMBL" id="NMVO01000005">
    <property type="protein sequence ID" value="OYO16120.1"/>
    <property type="molecule type" value="Genomic_DNA"/>
</dbReference>
<dbReference type="PANTHER" id="PTHR30514:SF18">
    <property type="entry name" value="RPIR-FAMILY TRANSCRIPTIONAL REGULATOR"/>
    <property type="match status" value="1"/>
</dbReference>
<reference evidence="6 7" key="1">
    <citation type="submission" date="2017-07" db="EMBL/GenBank/DDBJ databases">
        <title>Draft whole genome sequences of clinical Proprionibacteriaceae strains.</title>
        <authorList>
            <person name="Bernier A.-M."/>
            <person name="Bernard K."/>
            <person name="Domingo M.-C."/>
        </authorList>
    </citation>
    <scope>NUCLEOTIDE SEQUENCE [LARGE SCALE GENOMIC DNA]</scope>
    <source>
        <strain evidence="6 7">NML 030167</strain>
    </source>
</reference>
<evidence type="ECO:0000256" key="1">
    <source>
        <dbReference type="ARBA" id="ARBA00023015"/>
    </source>
</evidence>
<dbReference type="PANTHER" id="PTHR30514">
    <property type="entry name" value="GLUCOKINASE"/>
    <property type="match status" value="1"/>
</dbReference>
<comment type="caution">
    <text evidence="6">The sequence shown here is derived from an EMBL/GenBank/DDBJ whole genome shotgun (WGS) entry which is preliminary data.</text>
</comment>
<dbReference type="PROSITE" id="PS51071">
    <property type="entry name" value="HTH_RPIR"/>
    <property type="match status" value="1"/>
</dbReference>
<dbReference type="Pfam" id="PF01418">
    <property type="entry name" value="HTH_6"/>
    <property type="match status" value="1"/>
</dbReference>
<dbReference type="InterPro" id="IPR035472">
    <property type="entry name" value="RpiR-like_SIS"/>
</dbReference>
<dbReference type="GO" id="GO:0003700">
    <property type="term" value="F:DNA-binding transcription factor activity"/>
    <property type="evidence" value="ECO:0007669"/>
    <property type="project" value="InterPro"/>
</dbReference>
<dbReference type="InterPro" id="IPR009057">
    <property type="entry name" value="Homeodomain-like_sf"/>
</dbReference>
<feature type="domain" description="HTH rpiR-type" evidence="4">
    <location>
        <begin position="9"/>
        <end position="85"/>
    </location>
</feature>
<dbReference type="Gene3D" id="1.10.10.10">
    <property type="entry name" value="Winged helix-like DNA-binding domain superfamily/Winged helix DNA-binding domain"/>
    <property type="match status" value="1"/>
</dbReference>
<dbReference type="RefSeq" id="WP_094399455.1">
    <property type="nucleotide sequence ID" value="NZ_NMVL01000002.1"/>
</dbReference>
<dbReference type="InterPro" id="IPR000281">
    <property type="entry name" value="HTH_RpiR"/>
</dbReference>
<dbReference type="AlphaFoldDB" id="A0A255GJW2"/>
<name>A0A255GJW2_9ACTN</name>
<dbReference type="InterPro" id="IPR046348">
    <property type="entry name" value="SIS_dom_sf"/>
</dbReference>
<dbReference type="SUPFAM" id="SSF53697">
    <property type="entry name" value="SIS domain"/>
    <property type="match status" value="1"/>
</dbReference>
<keyword evidence="1" id="KW-0805">Transcription regulation</keyword>
<dbReference type="PROSITE" id="PS51464">
    <property type="entry name" value="SIS"/>
    <property type="match status" value="1"/>
</dbReference>
<evidence type="ECO:0000259" key="5">
    <source>
        <dbReference type="PROSITE" id="PS51464"/>
    </source>
</evidence>
<dbReference type="Proteomes" id="UP000215896">
    <property type="component" value="Unassembled WGS sequence"/>
</dbReference>
<evidence type="ECO:0000259" key="4">
    <source>
        <dbReference type="PROSITE" id="PS51071"/>
    </source>
</evidence>
<dbReference type="InterPro" id="IPR001347">
    <property type="entry name" value="SIS_dom"/>
</dbReference>
<evidence type="ECO:0000256" key="2">
    <source>
        <dbReference type="ARBA" id="ARBA00023125"/>
    </source>
</evidence>
<gene>
    <name evidence="6" type="ORF">CGZ94_05235</name>
</gene>
<proteinExistence type="predicted"/>
<keyword evidence="7" id="KW-1185">Reference proteome</keyword>